<dbReference type="GO" id="GO:0015074">
    <property type="term" value="P:DNA integration"/>
    <property type="evidence" value="ECO:0007669"/>
    <property type="project" value="UniProtKB-KW"/>
</dbReference>
<dbReference type="KEGG" id="ppsc:EHS13_02120"/>
<evidence type="ECO:0000256" key="2">
    <source>
        <dbReference type="ARBA" id="ARBA00022908"/>
    </source>
</evidence>
<dbReference type="GO" id="GO:0003677">
    <property type="term" value="F:DNA binding"/>
    <property type="evidence" value="ECO:0007669"/>
    <property type="project" value="UniProtKB-UniRule"/>
</dbReference>
<name>A0A6B8RE41_9BACL</name>
<dbReference type="AlphaFoldDB" id="A0A6B8RE41"/>
<dbReference type="InterPro" id="IPR013762">
    <property type="entry name" value="Integrase-like_cat_sf"/>
</dbReference>
<keyword evidence="2" id="KW-0229">DNA integration</keyword>
<keyword evidence="4" id="KW-0233">DNA recombination</keyword>
<keyword evidence="3 5" id="KW-0238">DNA-binding</keyword>
<dbReference type="EMBL" id="CP034235">
    <property type="protein sequence ID" value="QGQ93783.1"/>
    <property type="molecule type" value="Genomic_DNA"/>
</dbReference>
<feature type="domain" description="Core-binding (CB)" evidence="7">
    <location>
        <begin position="61"/>
        <end position="146"/>
    </location>
</feature>
<evidence type="ECO:0000313" key="9">
    <source>
        <dbReference type="Proteomes" id="UP000426246"/>
    </source>
</evidence>
<dbReference type="OrthoDB" id="9803188at2"/>
<evidence type="ECO:0000256" key="3">
    <source>
        <dbReference type="ARBA" id="ARBA00023125"/>
    </source>
</evidence>
<dbReference type="InterPro" id="IPR050090">
    <property type="entry name" value="Tyrosine_recombinase_XerCD"/>
</dbReference>
<evidence type="ECO:0000256" key="4">
    <source>
        <dbReference type="ARBA" id="ARBA00023172"/>
    </source>
</evidence>
<evidence type="ECO:0000313" key="8">
    <source>
        <dbReference type="EMBL" id="QGQ93783.1"/>
    </source>
</evidence>
<protein>
    <submittedName>
        <fullName evidence="8">Site-specific integrase</fullName>
    </submittedName>
</protein>
<dbReference type="Pfam" id="PF14659">
    <property type="entry name" value="Phage_int_SAM_3"/>
    <property type="match status" value="1"/>
</dbReference>
<evidence type="ECO:0000259" key="6">
    <source>
        <dbReference type="PROSITE" id="PS51898"/>
    </source>
</evidence>
<dbReference type="Gene3D" id="1.10.150.130">
    <property type="match status" value="1"/>
</dbReference>
<accession>A0A6B8RE41</accession>
<feature type="domain" description="Tyr recombinase" evidence="6">
    <location>
        <begin position="165"/>
        <end position="365"/>
    </location>
</feature>
<dbReference type="InterPro" id="IPR010998">
    <property type="entry name" value="Integrase_recombinase_N"/>
</dbReference>
<reference evidence="9" key="1">
    <citation type="submission" date="2018-11" db="EMBL/GenBank/DDBJ databases">
        <title>Complete genome sequence of Paenibacillus sp. ML311-T8.</title>
        <authorList>
            <person name="Nam Y.-D."/>
            <person name="Kang J."/>
            <person name="Chung W.-H."/>
            <person name="Park Y.S."/>
        </authorList>
    </citation>
    <scope>NUCLEOTIDE SEQUENCE [LARGE SCALE GENOMIC DNA]</scope>
    <source>
        <strain evidence="9">ML311-T8</strain>
    </source>
</reference>
<dbReference type="SUPFAM" id="SSF56349">
    <property type="entry name" value="DNA breaking-rejoining enzymes"/>
    <property type="match status" value="1"/>
</dbReference>
<dbReference type="InterPro" id="IPR004107">
    <property type="entry name" value="Integrase_SAM-like_N"/>
</dbReference>
<dbReference type="InterPro" id="IPR044068">
    <property type="entry name" value="CB"/>
</dbReference>
<sequence length="372" mass="42795">MAGYIKKIGDSYRVTFDYGTDTKGKRDRRSKNVSSKKEANALLSEFNTNLNRGIIVTSSKCTIKELMELWLKVHTKNKIWAETTLYGYENIIYKHLIPYLGEIELSKLTALHIQNYYNHLIDDNGLSPNTVHKHHICLKCAINYGKTQDLVYRNVLEAVVLPKIKPFVGGTYESSEIRQLLNKVNDTPIAIAVYLGSYLGLRRSEIIGLRWQFIDLENRTILIKEVRTSAGKKTIIKEPKNASSIRCIHIPADLHDALLKQKDEQAINQKVFKDQYINSDYVFTKNDGSPYRVNSLSEHFSNFLKKNNFKKIRLHDLRHSFASILYDKKVDLMSISEVLGHSNISTTSKIYTHRFDKTHKKTIDIMGLALEN</sequence>
<dbReference type="CDD" id="cd01189">
    <property type="entry name" value="INT_ICEBs1_C_like"/>
    <property type="match status" value="1"/>
</dbReference>
<dbReference type="PROSITE" id="PS51898">
    <property type="entry name" value="TYR_RECOMBINASE"/>
    <property type="match status" value="1"/>
</dbReference>
<dbReference type="RefSeq" id="WP_155698780.1">
    <property type="nucleotide sequence ID" value="NZ_CP034235.1"/>
</dbReference>
<evidence type="ECO:0000256" key="1">
    <source>
        <dbReference type="ARBA" id="ARBA00008857"/>
    </source>
</evidence>
<dbReference type="PANTHER" id="PTHR30349">
    <property type="entry name" value="PHAGE INTEGRASE-RELATED"/>
    <property type="match status" value="1"/>
</dbReference>
<evidence type="ECO:0000256" key="5">
    <source>
        <dbReference type="PROSITE-ProRule" id="PRU01248"/>
    </source>
</evidence>
<keyword evidence="9" id="KW-1185">Reference proteome</keyword>
<dbReference type="PROSITE" id="PS51900">
    <property type="entry name" value="CB"/>
    <property type="match status" value="1"/>
</dbReference>
<comment type="similarity">
    <text evidence="1">Belongs to the 'phage' integrase family.</text>
</comment>
<dbReference type="Proteomes" id="UP000426246">
    <property type="component" value="Chromosome"/>
</dbReference>
<dbReference type="GO" id="GO:0006310">
    <property type="term" value="P:DNA recombination"/>
    <property type="evidence" value="ECO:0007669"/>
    <property type="project" value="UniProtKB-KW"/>
</dbReference>
<proteinExistence type="inferred from homology"/>
<organism evidence="8 9">
    <name type="scientific">Paenibacillus psychroresistens</name>
    <dbReference type="NCBI Taxonomy" id="1778678"/>
    <lineage>
        <taxon>Bacteria</taxon>
        <taxon>Bacillati</taxon>
        <taxon>Bacillota</taxon>
        <taxon>Bacilli</taxon>
        <taxon>Bacillales</taxon>
        <taxon>Paenibacillaceae</taxon>
        <taxon>Paenibacillus</taxon>
    </lineage>
</organism>
<dbReference type="InterPro" id="IPR011010">
    <property type="entry name" value="DNA_brk_join_enz"/>
</dbReference>
<evidence type="ECO:0000259" key="7">
    <source>
        <dbReference type="PROSITE" id="PS51900"/>
    </source>
</evidence>
<dbReference type="Pfam" id="PF00589">
    <property type="entry name" value="Phage_integrase"/>
    <property type="match status" value="1"/>
</dbReference>
<dbReference type="PANTHER" id="PTHR30349:SF41">
    <property type="entry name" value="INTEGRASE_RECOMBINASE PROTEIN MJ0367-RELATED"/>
    <property type="match status" value="1"/>
</dbReference>
<dbReference type="InterPro" id="IPR002104">
    <property type="entry name" value="Integrase_catalytic"/>
</dbReference>
<dbReference type="Gene3D" id="1.10.443.10">
    <property type="entry name" value="Intergrase catalytic core"/>
    <property type="match status" value="1"/>
</dbReference>
<gene>
    <name evidence="8" type="ORF">EHS13_02120</name>
</gene>